<comment type="caution">
    <text evidence="5">The sequence shown here is derived from an EMBL/GenBank/DDBJ whole genome shotgun (WGS) entry which is preliminary data.</text>
</comment>
<proteinExistence type="predicted"/>
<dbReference type="InterPro" id="IPR008920">
    <property type="entry name" value="TF_FadR/GntR_C"/>
</dbReference>
<dbReference type="PANTHER" id="PTHR43537">
    <property type="entry name" value="TRANSCRIPTIONAL REGULATOR, GNTR FAMILY"/>
    <property type="match status" value="1"/>
</dbReference>
<evidence type="ECO:0000256" key="3">
    <source>
        <dbReference type="ARBA" id="ARBA00023163"/>
    </source>
</evidence>
<dbReference type="PROSITE" id="PS50949">
    <property type="entry name" value="HTH_GNTR"/>
    <property type="match status" value="1"/>
</dbReference>
<evidence type="ECO:0000313" key="5">
    <source>
        <dbReference type="EMBL" id="GAA6195225.1"/>
    </source>
</evidence>
<dbReference type="InterPro" id="IPR036390">
    <property type="entry name" value="WH_DNA-bd_sf"/>
</dbReference>
<dbReference type="EMBL" id="BAABWU010000002">
    <property type="protein sequence ID" value="GAA6195225.1"/>
    <property type="molecule type" value="Genomic_DNA"/>
</dbReference>
<sequence>MAKRESNVDRVYEALRRMAADFAFKPDQRINESALSEVLGASRTPLREALNRLVAEGFLTFQINRGFFCRPLTPGYILDLYEARVAIECEALRIACLRAPEPDIAAFSDYLDRMEPDYESATELEELLALDEGFHSRLVQLSGNRELQRMLKNLNGRIRYIRLIDLKRMRDQAEGRAPGDVSAHRQVLQGLAARDVDAATNALRGHIEKRREEATEAVRIAFSQLYVPDED</sequence>
<reference evidence="5 6" key="1">
    <citation type="submission" date="2024-04" db="EMBL/GenBank/DDBJ databases">
        <title>Draft genome sequence of Pseudophaeobacter arcticus NBRC 116598.</title>
        <authorList>
            <person name="Miyakawa T."/>
            <person name="Kusuya Y."/>
            <person name="Miura T."/>
        </authorList>
    </citation>
    <scope>NUCLEOTIDE SEQUENCE [LARGE SCALE GENOMIC DNA]</scope>
    <source>
        <strain evidence="5 6">SU-CL00105</strain>
    </source>
</reference>
<protein>
    <submittedName>
        <fullName evidence="5">GntR family transcriptional regulator</fullName>
    </submittedName>
</protein>
<feature type="domain" description="HTH gntR-type" evidence="4">
    <location>
        <begin position="5"/>
        <end position="72"/>
    </location>
</feature>
<dbReference type="InterPro" id="IPR011711">
    <property type="entry name" value="GntR_C"/>
</dbReference>
<dbReference type="PRINTS" id="PR00035">
    <property type="entry name" value="HTHGNTR"/>
</dbReference>
<accession>A0ABQ0AH91</accession>
<organism evidence="5 6">
    <name type="scientific">Pseudophaeobacter arcticus</name>
    <dbReference type="NCBI Taxonomy" id="385492"/>
    <lineage>
        <taxon>Bacteria</taxon>
        <taxon>Pseudomonadati</taxon>
        <taxon>Pseudomonadota</taxon>
        <taxon>Alphaproteobacteria</taxon>
        <taxon>Rhodobacterales</taxon>
        <taxon>Paracoccaceae</taxon>
        <taxon>Pseudophaeobacter</taxon>
    </lineage>
</organism>
<dbReference type="SMART" id="SM00895">
    <property type="entry name" value="FCD"/>
    <property type="match status" value="1"/>
</dbReference>
<dbReference type="SUPFAM" id="SSF48008">
    <property type="entry name" value="GntR ligand-binding domain-like"/>
    <property type="match status" value="1"/>
</dbReference>
<dbReference type="InterPro" id="IPR000524">
    <property type="entry name" value="Tscrpt_reg_HTH_GntR"/>
</dbReference>
<dbReference type="Gene3D" id="1.10.10.10">
    <property type="entry name" value="Winged helix-like DNA-binding domain superfamily/Winged helix DNA-binding domain"/>
    <property type="match status" value="1"/>
</dbReference>
<name>A0ABQ0AH91_9RHOB</name>
<evidence type="ECO:0000259" key="4">
    <source>
        <dbReference type="PROSITE" id="PS50949"/>
    </source>
</evidence>
<evidence type="ECO:0000256" key="2">
    <source>
        <dbReference type="ARBA" id="ARBA00023125"/>
    </source>
</evidence>
<dbReference type="Pfam" id="PF00392">
    <property type="entry name" value="GntR"/>
    <property type="match status" value="1"/>
</dbReference>
<keyword evidence="2" id="KW-0238">DNA-binding</keyword>
<dbReference type="PANTHER" id="PTHR43537:SF45">
    <property type="entry name" value="GNTR FAMILY REGULATORY PROTEIN"/>
    <property type="match status" value="1"/>
</dbReference>
<keyword evidence="3" id="KW-0804">Transcription</keyword>
<dbReference type="Pfam" id="PF07729">
    <property type="entry name" value="FCD"/>
    <property type="match status" value="1"/>
</dbReference>
<dbReference type="InterPro" id="IPR036388">
    <property type="entry name" value="WH-like_DNA-bd_sf"/>
</dbReference>
<dbReference type="RefSeq" id="WP_295453908.1">
    <property type="nucleotide sequence ID" value="NZ_BAABWU010000002.1"/>
</dbReference>
<dbReference type="Proteomes" id="UP001441944">
    <property type="component" value="Unassembled WGS sequence"/>
</dbReference>
<dbReference type="SUPFAM" id="SSF46785">
    <property type="entry name" value="Winged helix' DNA-binding domain"/>
    <property type="match status" value="1"/>
</dbReference>
<keyword evidence="1" id="KW-0805">Transcription regulation</keyword>
<dbReference type="Gene3D" id="1.20.120.530">
    <property type="entry name" value="GntR ligand-binding domain-like"/>
    <property type="match status" value="1"/>
</dbReference>
<gene>
    <name evidence="5" type="ORF">NBRC116598_06690</name>
</gene>
<evidence type="ECO:0000256" key="1">
    <source>
        <dbReference type="ARBA" id="ARBA00023015"/>
    </source>
</evidence>
<keyword evidence="6" id="KW-1185">Reference proteome</keyword>
<dbReference type="SMART" id="SM00345">
    <property type="entry name" value="HTH_GNTR"/>
    <property type="match status" value="1"/>
</dbReference>
<evidence type="ECO:0000313" key="6">
    <source>
        <dbReference type="Proteomes" id="UP001441944"/>
    </source>
</evidence>